<organism evidence="1 2">
    <name type="scientific">Allacma fusca</name>
    <dbReference type="NCBI Taxonomy" id="39272"/>
    <lineage>
        <taxon>Eukaryota</taxon>
        <taxon>Metazoa</taxon>
        <taxon>Ecdysozoa</taxon>
        <taxon>Arthropoda</taxon>
        <taxon>Hexapoda</taxon>
        <taxon>Collembola</taxon>
        <taxon>Symphypleona</taxon>
        <taxon>Sminthuridae</taxon>
        <taxon>Allacma</taxon>
    </lineage>
</organism>
<name>A0A8J2KVB1_9HEXA</name>
<accession>A0A8J2KVB1</accession>
<dbReference type="AlphaFoldDB" id="A0A8J2KVB1"/>
<dbReference type="Proteomes" id="UP000708208">
    <property type="component" value="Unassembled WGS sequence"/>
</dbReference>
<proteinExistence type="predicted"/>
<gene>
    <name evidence="1" type="ORF">AFUS01_LOCUS31759</name>
</gene>
<keyword evidence="2" id="KW-1185">Reference proteome</keyword>
<reference evidence="1" key="1">
    <citation type="submission" date="2021-06" db="EMBL/GenBank/DDBJ databases">
        <authorList>
            <person name="Hodson N. C."/>
            <person name="Mongue J. A."/>
            <person name="Jaron S. K."/>
        </authorList>
    </citation>
    <scope>NUCLEOTIDE SEQUENCE</scope>
</reference>
<protein>
    <submittedName>
        <fullName evidence="1">Uncharacterized protein</fullName>
    </submittedName>
</protein>
<comment type="caution">
    <text evidence="1">The sequence shown here is derived from an EMBL/GenBank/DDBJ whole genome shotgun (WGS) entry which is preliminary data.</text>
</comment>
<sequence length="227" mass="25653">MTNFLDSVLTDPQYHFWVSSKNSGPSNVYGSFSEVFSFKGKYWCQLLCSFAISRVLRKYHPHRMFGFINMIAKSHSSFSFSCVVEIVNCLGVHLNNRNSSFCNSEYNNLLPLAILPLHRESFFASDETSLEAIFSYEIFSTDLAIVIALKVGSGGKSFAAAFVSIPAVTDKTELEALMDENQWKTHDYRKNSNVSEGVQSIVIRNIRAEILMTEEEKSILKIRIFAA</sequence>
<evidence type="ECO:0000313" key="2">
    <source>
        <dbReference type="Proteomes" id="UP000708208"/>
    </source>
</evidence>
<evidence type="ECO:0000313" key="1">
    <source>
        <dbReference type="EMBL" id="CAG7821420.1"/>
    </source>
</evidence>
<dbReference type="EMBL" id="CAJVCH010510749">
    <property type="protein sequence ID" value="CAG7821420.1"/>
    <property type="molecule type" value="Genomic_DNA"/>
</dbReference>